<dbReference type="Proteomes" id="UP000239326">
    <property type="component" value="Chromosome"/>
</dbReference>
<proteinExistence type="predicted"/>
<accession>A0A2S0N229</accession>
<dbReference type="InterPro" id="IPR029063">
    <property type="entry name" value="SAM-dependent_MTases_sf"/>
</dbReference>
<organism evidence="2 3">
    <name type="scientific">Simplicispira suum</name>
    <dbReference type="NCBI Taxonomy" id="2109915"/>
    <lineage>
        <taxon>Bacteria</taxon>
        <taxon>Pseudomonadati</taxon>
        <taxon>Pseudomonadota</taxon>
        <taxon>Betaproteobacteria</taxon>
        <taxon>Burkholderiales</taxon>
        <taxon>Comamonadaceae</taxon>
        <taxon>Simplicispira</taxon>
    </lineage>
</organism>
<name>A0A2S0N229_9BURK</name>
<dbReference type="KEGG" id="simp:C6571_13690"/>
<gene>
    <name evidence="2" type="ORF">C6571_13690</name>
</gene>
<keyword evidence="3" id="KW-1185">Reference proteome</keyword>
<dbReference type="RefSeq" id="WP_106447176.1">
    <property type="nucleotide sequence ID" value="NZ_CP027669.1"/>
</dbReference>
<dbReference type="GO" id="GO:0032259">
    <property type="term" value="P:methylation"/>
    <property type="evidence" value="ECO:0007669"/>
    <property type="project" value="UniProtKB-KW"/>
</dbReference>
<dbReference type="EMBL" id="CP027669">
    <property type="protein sequence ID" value="AVO42199.1"/>
    <property type="molecule type" value="Genomic_DNA"/>
</dbReference>
<dbReference type="SUPFAM" id="SSF53335">
    <property type="entry name" value="S-adenosyl-L-methionine-dependent methyltransferases"/>
    <property type="match status" value="1"/>
</dbReference>
<sequence>MTTSAPASEWVRRWSHLVPAGARVLDLACGQGRHMQWFAERGHAVLGVDRAADALQSAAAFGEVLQCDLESAPWPLADQQFGAVVVTNYLWRPLFVHIVQSLAPDGVLLYETFAQGNESLGKPANSDFLLTRGELLRACSDLRVVAYEDGFLNHPARCVQRIAAARPATNAPAITRWQLEASA</sequence>
<dbReference type="AlphaFoldDB" id="A0A2S0N229"/>
<dbReference type="Gene3D" id="3.40.50.150">
    <property type="entry name" value="Vaccinia Virus protein VP39"/>
    <property type="match status" value="1"/>
</dbReference>
<feature type="domain" description="Methyltransferase" evidence="1">
    <location>
        <begin position="24"/>
        <end position="106"/>
    </location>
</feature>
<dbReference type="InterPro" id="IPR041698">
    <property type="entry name" value="Methyltransf_25"/>
</dbReference>
<dbReference type="CDD" id="cd02440">
    <property type="entry name" value="AdoMet_MTases"/>
    <property type="match status" value="1"/>
</dbReference>
<dbReference type="GO" id="GO:0008168">
    <property type="term" value="F:methyltransferase activity"/>
    <property type="evidence" value="ECO:0007669"/>
    <property type="project" value="UniProtKB-KW"/>
</dbReference>
<evidence type="ECO:0000313" key="3">
    <source>
        <dbReference type="Proteomes" id="UP000239326"/>
    </source>
</evidence>
<evidence type="ECO:0000313" key="2">
    <source>
        <dbReference type="EMBL" id="AVO42199.1"/>
    </source>
</evidence>
<protein>
    <submittedName>
        <fullName evidence="2">SAM-dependent methyltransferase</fullName>
    </submittedName>
</protein>
<reference evidence="2 3" key="1">
    <citation type="submission" date="2018-03" db="EMBL/GenBank/DDBJ databases">
        <title>Genome sequencing of Simplicispira sp.</title>
        <authorList>
            <person name="Kim S.-J."/>
            <person name="Heo J."/>
            <person name="Kwon S.-W."/>
        </authorList>
    </citation>
    <scope>NUCLEOTIDE SEQUENCE [LARGE SCALE GENOMIC DNA]</scope>
    <source>
        <strain evidence="2 3">SC1-8</strain>
    </source>
</reference>
<dbReference type="Pfam" id="PF13649">
    <property type="entry name" value="Methyltransf_25"/>
    <property type="match status" value="1"/>
</dbReference>
<evidence type="ECO:0000259" key="1">
    <source>
        <dbReference type="Pfam" id="PF13649"/>
    </source>
</evidence>
<keyword evidence="2" id="KW-0489">Methyltransferase</keyword>
<keyword evidence="2" id="KW-0808">Transferase</keyword>
<dbReference type="OrthoDB" id="9804312at2"/>